<gene>
    <name evidence="3" type="ORF">OJ996_17410</name>
</gene>
<dbReference type="Gene3D" id="3.40.50.410">
    <property type="entry name" value="von Willebrand factor, type A domain"/>
    <property type="match status" value="1"/>
</dbReference>
<dbReference type="PROSITE" id="PS50234">
    <property type="entry name" value="VWFA"/>
    <property type="match status" value="1"/>
</dbReference>
<dbReference type="PANTHER" id="PTHR37947">
    <property type="entry name" value="BLL2462 PROTEIN"/>
    <property type="match status" value="1"/>
</dbReference>
<proteinExistence type="predicted"/>
<evidence type="ECO:0000259" key="2">
    <source>
        <dbReference type="PROSITE" id="PS50234"/>
    </source>
</evidence>
<evidence type="ECO:0000313" key="4">
    <source>
        <dbReference type="Proteomes" id="UP001165653"/>
    </source>
</evidence>
<dbReference type="RefSeq" id="WP_264514914.1">
    <property type="nucleotide sequence ID" value="NZ_JAPDDR010000009.1"/>
</dbReference>
<name>A0ABT3G695_9BACT</name>
<accession>A0ABT3G695</accession>
<feature type="compositionally biased region" description="Basic and acidic residues" evidence="1">
    <location>
        <begin position="890"/>
        <end position="899"/>
    </location>
</feature>
<dbReference type="SUPFAM" id="SSF52317">
    <property type="entry name" value="Class I glutamine amidotransferase-like"/>
    <property type="match status" value="1"/>
</dbReference>
<organism evidence="3 4">
    <name type="scientific">Luteolibacter rhizosphaerae</name>
    <dbReference type="NCBI Taxonomy" id="2989719"/>
    <lineage>
        <taxon>Bacteria</taxon>
        <taxon>Pseudomonadati</taxon>
        <taxon>Verrucomicrobiota</taxon>
        <taxon>Verrucomicrobiia</taxon>
        <taxon>Verrucomicrobiales</taxon>
        <taxon>Verrucomicrobiaceae</taxon>
        <taxon>Luteolibacter</taxon>
    </lineage>
</organism>
<dbReference type="EMBL" id="JAPDDR010000009">
    <property type="protein sequence ID" value="MCW1915366.1"/>
    <property type="molecule type" value="Genomic_DNA"/>
</dbReference>
<protein>
    <submittedName>
        <fullName evidence="3">VWA domain-containing protein</fullName>
    </submittedName>
</protein>
<dbReference type="InterPro" id="IPR002035">
    <property type="entry name" value="VWF_A"/>
</dbReference>
<dbReference type="Gene3D" id="3.40.50.880">
    <property type="match status" value="2"/>
</dbReference>
<comment type="caution">
    <text evidence="3">The sequence shown here is derived from an EMBL/GenBank/DDBJ whole genome shotgun (WGS) entry which is preliminary data.</text>
</comment>
<dbReference type="Pfam" id="PF00092">
    <property type="entry name" value="VWA"/>
    <property type="match status" value="1"/>
</dbReference>
<evidence type="ECO:0000313" key="3">
    <source>
        <dbReference type="EMBL" id="MCW1915366.1"/>
    </source>
</evidence>
<dbReference type="PANTHER" id="PTHR37947:SF2">
    <property type="entry name" value="VON WILLEBRAND FACTOR TYPE A"/>
    <property type="match status" value="1"/>
</dbReference>
<dbReference type="CDD" id="cd00198">
    <property type="entry name" value="vWFA"/>
    <property type="match status" value="1"/>
</dbReference>
<dbReference type="SMART" id="SM00327">
    <property type="entry name" value="VWA"/>
    <property type="match status" value="1"/>
</dbReference>
<dbReference type="InterPro" id="IPR029062">
    <property type="entry name" value="Class_I_gatase-like"/>
</dbReference>
<dbReference type="InterPro" id="IPR036465">
    <property type="entry name" value="vWFA_dom_sf"/>
</dbReference>
<feature type="domain" description="VWFA" evidence="2">
    <location>
        <begin position="392"/>
        <end position="574"/>
    </location>
</feature>
<keyword evidence="4" id="KW-1185">Reference proteome</keyword>
<feature type="region of interest" description="Disordered" evidence="1">
    <location>
        <begin position="861"/>
        <end position="908"/>
    </location>
</feature>
<reference evidence="3" key="1">
    <citation type="submission" date="2022-10" db="EMBL/GenBank/DDBJ databases">
        <title>Luteolibacter sp. GHJ8, whole genome shotgun sequencing project.</title>
        <authorList>
            <person name="Zhao G."/>
            <person name="Shen L."/>
        </authorList>
    </citation>
    <scope>NUCLEOTIDE SEQUENCE</scope>
    <source>
        <strain evidence="3">GHJ8</strain>
    </source>
</reference>
<evidence type="ECO:0000256" key="1">
    <source>
        <dbReference type="SAM" id="MobiDB-lite"/>
    </source>
</evidence>
<dbReference type="Proteomes" id="UP001165653">
    <property type="component" value="Unassembled WGS sequence"/>
</dbReference>
<dbReference type="SUPFAM" id="SSF53300">
    <property type="entry name" value="vWA-like"/>
    <property type="match status" value="2"/>
</dbReference>
<sequence length="908" mass="99718">MTFGSPEWFLIIPVCLFAGWFWKSLRLWSPLRLILVLLAAFGLADPKVNVTEDAMDLWVLLDRSESTEDLVDKGLLEWEPLLEKAKPSRRDKMHLFDYGGEIVEHGSDGASYTGSRKLTRTGLAISHVTALANEKRPSRVLIFTDGFATEPLHEAVEELQARGIPLDFRLVREETLNDFRLSRIELPERVQAGEPFLIAATVRGSTDADVKLILRRGKQTLTETTVKLVNGVGRAEFTDRLTRSGSFQYEAEVSVISGSGLSDAHPGNNRAARWIEIAGGPRVLLVSKYTDDPVAKVLSSLDFTVDVATPQELNPGRLSGARAVIFNNVPAYEVPLPFMNALDFFVREQAGGFLMAGGKQSFGSGGYFQSAIDTLLPVSMELKNEHRKLAVALAIVLDRSGSMSVSVGPGAGGMDLKKMDLANAGAAEAIGLLGVQDYICVHAVDSQPEEVVPLTQVKGNHAALQARVRKVQSMGGGIFVYEGLKAAWDELKNAQVGTRHVILFTDANDTEEPGDYKNLLEEMKKEGCTVSVIGLGTPADVDAKLIEDIGKRGEGRVFFTDRPVDIPKIFAQETVTIARSAFLEDPVGAQPTGRWAEVSPKLLEWLPQVDGYNLSYAREDATTSLVSKDEYVAPLVAHARRGLGRSAAVSFPLGGEFSQGIRDWQGYGDFVQTMTRWLMGMDLPPGIGLKHRLDGTRLTLDLLYDPELWSTKLTAAPPLLRMMESGPGAKPYDVPWKRIAPGHFSVTRDLDEGAVVRGAIQVGEHALPFGPLTVGSSVEWAFEPERLAELRTVSSLTGGRELLDLSKAWLRPPSRQDVSLRLWIALAMLVFLIAEALLTRTGWKLPIPALPSFEKREKIVKPKKVKAPKPEAPVMPTVPDEKPIVTAKQEPADESERRSRYQRAKDKR</sequence>